<dbReference type="Proteomes" id="UP001063228">
    <property type="component" value="Chromosome"/>
</dbReference>
<proteinExistence type="predicted"/>
<keyword evidence="1" id="KW-1133">Transmembrane helix</keyword>
<feature type="transmembrane region" description="Helical" evidence="1">
    <location>
        <begin position="78"/>
        <end position="96"/>
    </location>
</feature>
<gene>
    <name evidence="2" type="ORF">K3169_07310</name>
</gene>
<organism evidence="2 3">
    <name type="scientific">Pseudomonas phytophila</name>
    <dbReference type="NCBI Taxonomy" id="2867264"/>
    <lineage>
        <taxon>Bacteria</taxon>
        <taxon>Pseudomonadati</taxon>
        <taxon>Pseudomonadota</taxon>
        <taxon>Gammaproteobacteria</taxon>
        <taxon>Pseudomonadales</taxon>
        <taxon>Pseudomonadaceae</taxon>
        <taxon>Pseudomonas</taxon>
    </lineage>
</organism>
<keyword evidence="3" id="KW-1185">Reference proteome</keyword>
<accession>A0ABY6FID6</accession>
<dbReference type="EMBL" id="CP081201">
    <property type="protein sequence ID" value="UXZ97684.1"/>
    <property type="molecule type" value="Genomic_DNA"/>
</dbReference>
<reference evidence="2" key="1">
    <citation type="submission" date="2021-08" db="EMBL/GenBank/DDBJ databases">
        <title>Complete genome sequence of Pseudomonas phytophila.</title>
        <authorList>
            <person name="Weir B.S."/>
            <person name="Templeton M.D."/>
            <person name="Arshed S."/>
            <person name="Andersen M.T."/>
            <person name="Jayaraman J."/>
        </authorList>
    </citation>
    <scope>NUCLEOTIDE SEQUENCE</scope>
    <source>
        <strain evidence="2">ICMP 23753</strain>
    </source>
</reference>
<evidence type="ECO:0000256" key="1">
    <source>
        <dbReference type="SAM" id="Phobius"/>
    </source>
</evidence>
<sequence>MTFQFVAGMIGFCVVCPNPTASPASRNIDHPSRAWRIFFRIMAVCMCYMFSSLVTIIVLTNVFENYHPQGLSEIKRAMLIATQPIPLLIVFYWLLAKGLRKVERNRVKAGQ</sequence>
<feature type="transmembrane region" description="Helical" evidence="1">
    <location>
        <begin position="37"/>
        <end position="58"/>
    </location>
</feature>
<dbReference type="RefSeq" id="WP_164581778.1">
    <property type="nucleotide sequence ID" value="NZ_CP081201.1"/>
</dbReference>
<protein>
    <recommendedName>
        <fullName evidence="4">DUF2798 domain-containing protein</fullName>
    </recommendedName>
</protein>
<evidence type="ECO:0008006" key="4">
    <source>
        <dbReference type="Google" id="ProtNLM"/>
    </source>
</evidence>
<keyword evidence="1" id="KW-0812">Transmembrane</keyword>
<keyword evidence="1" id="KW-0472">Membrane</keyword>
<evidence type="ECO:0000313" key="3">
    <source>
        <dbReference type="Proteomes" id="UP001063228"/>
    </source>
</evidence>
<evidence type="ECO:0000313" key="2">
    <source>
        <dbReference type="EMBL" id="UXZ97684.1"/>
    </source>
</evidence>
<name>A0ABY6FID6_9PSED</name>